<proteinExistence type="predicted"/>
<sequence length="320" mass="35411">MPTLPGTPIGLLIEIDQHVQAYAVSPHAAELCRTKPTTPLRYDGLKHAQSEHVLPNGVTIFGGKSVVNELADIVNAYDIWPTEGNTGLVDIPENRWREIPLVDDLAEPRRTPSEERPEIAHYGVPITGFEEKKTDLESDVAQALGYMGCIHRECKDLPKRGCTVYGMASNGSLFAFLKISHDSKSTLSVRGGNFELPLGIPVYMLRRAIMSPTHSKESSNQSHTQVGSDEIDQALSTVNEDRGHAGRLSLRSLTFLSLFLSLFSHFSPTASSALLPMRSLHLLYLCLMGPRSSVTIRDNLKKAFYKAVLPVFKNEEKPEY</sequence>
<reference evidence="1" key="2">
    <citation type="journal article" date="2023" name="IMA Fungus">
        <title>Comparative genomic study of the Penicillium genus elucidates a diverse pangenome and 15 lateral gene transfer events.</title>
        <authorList>
            <person name="Petersen C."/>
            <person name="Sorensen T."/>
            <person name="Nielsen M.R."/>
            <person name="Sondergaard T.E."/>
            <person name="Sorensen J.L."/>
            <person name="Fitzpatrick D.A."/>
            <person name="Frisvad J.C."/>
            <person name="Nielsen K.L."/>
        </authorList>
    </citation>
    <scope>NUCLEOTIDE SEQUENCE</scope>
    <source>
        <strain evidence="1">IBT 17660</strain>
    </source>
</reference>
<gene>
    <name evidence="1" type="ORF">N7530_001431</name>
</gene>
<protein>
    <submittedName>
        <fullName evidence="1">Uncharacterized protein</fullName>
    </submittedName>
</protein>
<evidence type="ECO:0000313" key="1">
    <source>
        <dbReference type="EMBL" id="KAJ5487131.1"/>
    </source>
</evidence>
<dbReference type="OrthoDB" id="4363545at2759"/>
<organism evidence="1 2">
    <name type="scientific">Penicillium desertorum</name>
    <dbReference type="NCBI Taxonomy" id="1303715"/>
    <lineage>
        <taxon>Eukaryota</taxon>
        <taxon>Fungi</taxon>
        <taxon>Dikarya</taxon>
        <taxon>Ascomycota</taxon>
        <taxon>Pezizomycotina</taxon>
        <taxon>Eurotiomycetes</taxon>
        <taxon>Eurotiomycetidae</taxon>
        <taxon>Eurotiales</taxon>
        <taxon>Aspergillaceae</taxon>
        <taxon>Penicillium</taxon>
    </lineage>
</organism>
<name>A0A9W9XAP3_9EURO</name>
<keyword evidence="2" id="KW-1185">Reference proteome</keyword>
<comment type="caution">
    <text evidence="1">The sequence shown here is derived from an EMBL/GenBank/DDBJ whole genome shotgun (WGS) entry which is preliminary data.</text>
</comment>
<dbReference type="EMBL" id="JAPWDO010000001">
    <property type="protein sequence ID" value="KAJ5487131.1"/>
    <property type="molecule type" value="Genomic_DNA"/>
</dbReference>
<reference evidence="1" key="1">
    <citation type="submission" date="2022-12" db="EMBL/GenBank/DDBJ databases">
        <authorList>
            <person name="Petersen C."/>
        </authorList>
    </citation>
    <scope>NUCLEOTIDE SEQUENCE</scope>
    <source>
        <strain evidence="1">IBT 17660</strain>
    </source>
</reference>
<accession>A0A9W9XAP3</accession>
<dbReference type="Proteomes" id="UP001147760">
    <property type="component" value="Unassembled WGS sequence"/>
</dbReference>
<dbReference type="AlphaFoldDB" id="A0A9W9XAP3"/>
<evidence type="ECO:0000313" key="2">
    <source>
        <dbReference type="Proteomes" id="UP001147760"/>
    </source>
</evidence>